<dbReference type="EMBL" id="LAZR01009313">
    <property type="protein sequence ID" value="KKM73350.1"/>
    <property type="molecule type" value="Genomic_DNA"/>
</dbReference>
<dbReference type="AlphaFoldDB" id="A0A0F9M9K7"/>
<organism evidence="1">
    <name type="scientific">marine sediment metagenome</name>
    <dbReference type="NCBI Taxonomy" id="412755"/>
    <lineage>
        <taxon>unclassified sequences</taxon>
        <taxon>metagenomes</taxon>
        <taxon>ecological metagenomes</taxon>
    </lineage>
</organism>
<sequence length="73" mass="8165">INSARVEAREIAREDFDEFRARQEGYVDGHRQGLADAIEAVKNIQPAGLCIDHAVVALRDFKNQILNILSEGM</sequence>
<reference evidence="1" key="1">
    <citation type="journal article" date="2015" name="Nature">
        <title>Complex archaea that bridge the gap between prokaryotes and eukaryotes.</title>
        <authorList>
            <person name="Spang A."/>
            <person name="Saw J.H."/>
            <person name="Jorgensen S.L."/>
            <person name="Zaremba-Niedzwiedzka K."/>
            <person name="Martijn J."/>
            <person name="Lind A.E."/>
            <person name="van Eijk R."/>
            <person name="Schleper C."/>
            <person name="Guy L."/>
            <person name="Ettema T.J."/>
        </authorList>
    </citation>
    <scope>NUCLEOTIDE SEQUENCE</scope>
</reference>
<comment type="caution">
    <text evidence="1">The sequence shown here is derived from an EMBL/GenBank/DDBJ whole genome shotgun (WGS) entry which is preliminary data.</text>
</comment>
<protein>
    <submittedName>
        <fullName evidence="1">Uncharacterized protein</fullName>
    </submittedName>
</protein>
<evidence type="ECO:0000313" key="1">
    <source>
        <dbReference type="EMBL" id="KKM73350.1"/>
    </source>
</evidence>
<gene>
    <name evidence="1" type="ORF">LCGC14_1411230</name>
</gene>
<proteinExistence type="predicted"/>
<feature type="non-terminal residue" evidence="1">
    <location>
        <position position="1"/>
    </location>
</feature>
<accession>A0A0F9M9K7</accession>
<name>A0A0F9M9K7_9ZZZZ</name>